<keyword evidence="2" id="KW-1185">Reference proteome</keyword>
<dbReference type="Proteomes" id="UP000677244">
    <property type="component" value="Unassembled WGS sequence"/>
</dbReference>
<organism evidence="1 2">
    <name type="scientific">Niastella soli</name>
    <dbReference type="NCBI Taxonomy" id="2821487"/>
    <lineage>
        <taxon>Bacteria</taxon>
        <taxon>Pseudomonadati</taxon>
        <taxon>Bacteroidota</taxon>
        <taxon>Chitinophagia</taxon>
        <taxon>Chitinophagales</taxon>
        <taxon>Chitinophagaceae</taxon>
        <taxon>Niastella</taxon>
    </lineage>
</organism>
<evidence type="ECO:0000313" key="1">
    <source>
        <dbReference type="EMBL" id="MBO9201521.1"/>
    </source>
</evidence>
<proteinExistence type="predicted"/>
<sequence length="61" mass="7015">MDEKLKKLIAEFWSTAEKVDEKELKKITFTSGGRSSLHEVINTKEKADIFMTLLNSLSKKK</sequence>
<dbReference type="EMBL" id="JAGHKO010000003">
    <property type="protein sequence ID" value="MBO9201521.1"/>
    <property type="molecule type" value="Genomic_DNA"/>
</dbReference>
<dbReference type="RefSeq" id="WP_209139574.1">
    <property type="nucleotide sequence ID" value="NZ_JAGHKO010000003.1"/>
</dbReference>
<evidence type="ECO:0000313" key="2">
    <source>
        <dbReference type="Proteomes" id="UP000677244"/>
    </source>
</evidence>
<name>A0ABS3YWH4_9BACT</name>
<comment type="caution">
    <text evidence="1">The sequence shown here is derived from an EMBL/GenBank/DDBJ whole genome shotgun (WGS) entry which is preliminary data.</text>
</comment>
<reference evidence="1 2" key="1">
    <citation type="submission" date="2021-03" db="EMBL/GenBank/DDBJ databases">
        <title>Assistant Professor.</title>
        <authorList>
            <person name="Huq M.A."/>
        </authorList>
    </citation>
    <scope>NUCLEOTIDE SEQUENCE [LARGE SCALE GENOMIC DNA]</scope>
    <source>
        <strain evidence="1 2">MAH-29</strain>
    </source>
</reference>
<accession>A0ABS3YWH4</accession>
<protein>
    <submittedName>
        <fullName evidence="1">Uncharacterized protein</fullName>
    </submittedName>
</protein>
<gene>
    <name evidence="1" type="ORF">J7I42_14660</name>
</gene>